<dbReference type="AlphaFoldDB" id="A0A9W6WZW1"/>
<dbReference type="Proteomes" id="UP001165121">
    <property type="component" value="Unassembled WGS sequence"/>
</dbReference>
<dbReference type="EMBL" id="BSXT01000334">
    <property type="protein sequence ID" value="GMF24631.1"/>
    <property type="molecule type" value="Genomic_DNA"/>
</dbReference>
<accession>A0A9W6WZW1</accession>
<name>A0A9W6WZW1_9STRA</name>
<sequence>MPTTVESVTPVDVNLGIAFGAPTQLQDIIPANALILPAEAASPISLCRMTRQPVSENELPTDATPNLALPTIQQVSSPQEVVPHRSPKPDALEVYLQVQRSVILMQKYARGFMVRPAA</sequence>
<protein>
    <submittedName>
        <fullName evidence="1">Unnamed protein product</fullName>
    </submittedName>
</protein>
<keyword evidence="2" id="KW-1185">Reference proteome</keyword>
<dbReference type="PROSITE" id="PS50096">
    <property type="entry name" value="IQ"/>
    <property type="match status" value="1"/>
</dbReference>
<dbReference type="OrthoDB" id="115766at2759"/>
<reference evidence="1" key="1">
    <citation type="submission" date="2023-04" db="EMBL/GenBank/DDBJ databases">
        <title>Phytophthora fragariaefolia NBRC 109709.</title>
        <authorList>
            <person name="Ichikawa N."/>
            <person name="Sato H."/>
            <person name="Tonouchi N."/>
        </authorList>
    </citation>
    <scope>NUCLEOTIDE SEQUENCE</scope>
    <source>
        <strain evidence="1">NBRC 109709</strain>
    </source>
</reference>
<comment type="caution">
    <text evidence="1">The sequence shown here is derived from an EMBL/GenBank/DDBJ whole genome shotgun (WGS) entry which is preliminary data.</text>
</comment>
<evidence type="ECO:0000313" key="1">
    <source>
        <dbReference type="EMBL" id="GMF24631.1"/>
    </source>
</evidence>
<gene>
    <name evidence="1" type="ORF">Pfra01_000418400</name>
</gene>
<organism evidence="1 2">
    <name type="scientific">Phytophthora fragariaefolia</name>
    <dbReference type="NCBI Taxonomy" id="1490495"/>
    <lineage>
        <taxon>Eukaryota</taxon>
        <taxon>Sar</taxon>
        <taxon>Stramenopiles</taxon>
        <taxon>Oomycota</taxon>
        <taxon>Peronosporomycetes</taxon>
        <taxon>Peronosporales</taxon>
        <taxon>Peronosporaceae</taxon>
        <taxon>Phytophthora</taxon>
    </lineage>
</organism>
<evidence type="ECO:0000313" key="2">
    <source>
        <dbReference type="Proteomes" id="UP001165121"/>
    </source>
</evidence>
<proteinExistence type="predicted"/>